<proteinExistence type="predicted"/>
<name>A0AAU7J7N2_9VIRU</name>
<accession>A0AAU7J7N2</accession>
<organism evidence="1">
    <name type="scientific">Microbacterium phage Merry</name>
    <dbReference type="NCBI Taxonomy" id="3144827"/>
    <lineage>
        <taxon>Viruses</taxon>
    </lineage>
</organism>
<evidence type="ECO:0000313" key="1">
    <source>
        <dbReference type="EMBL" id="XBN42077.1"/>
    </source>
</evidence>
<sequence>MLPPGLLCVWPSCRFRTVGWASSAGGPGTNPSGRSQPVILALVRIVG</sequence>
<dbReference type="EMBL" id="PP763431">
    <property type="protein sequence ID" value="XBN42077.1"/>
    <property type="molecule type" value="Genomic_DNA"/>
</dbReference>
<protein>
    <submittedName>
        <fullName evidence="1">Uncharacterized protein</fullName>
    </submittedName>
</protein>
<reference evidence="1" key="1">
    <citation type="submission" date="2024-05" db="EMBL/GenBank/DDBJ databases">
        <title>Complete genome sequence of bacteriophages Merry and Sunny infecting Microbacterium sp. isolated from an alkaline commercial outdoor algal pond.</title>
        <authorList>
            <person name="Levesque A.V."/>
            <person name="Rabines A.J."/>
            <person name="Alrubaiaan E."/>
            <person name="Oliver A."/>
            <person name="Allen E.E."/>
            <person name="Hazlebeck D."/>
            <person name="Pinowska A."/>
            <person name="Traller J.C."/>
            <person name="Zeigler Allen L."/>
        </authorList>
    </citation>
    <scope>NUCLEOTIDE SEQUENCE</scope>
</reference>